<evidence type="ECO:0000256" key="2">
    <source>
        <dbReference type="ARBA" id="ARBA00022741"/>
    </source>
</evidence>
<keyword evidence="1" id="KW-0677">Repeat</keyword>
<dbReference type="AlphaFoldDB" id="A9NM83"/>
<keyword evidence="3" id="KW-0611">Plant defense</keyword>
<dbReference type="Pfam" id="PF18052">
    <property type="entry name" value="Rx_N"/>
    <property type="match status" value="1"/>
</dbReference>
<dbReference type="Gene3D" id="1.20.5.4130">
    <property type="match status" value="1"/>
</dbReference>
<reference evidence="5" key="1">
    <citation type="journal article" date="2008" name="BMC Genomics">
        <title>A conifer genomics resource of 200,000 spruce (Picea spp.) ESTs and 6,464 high-quality, sequence-finished full-length cDNAs for Sitka spruce (Picea sitchensis).</title>
        <authorList>
            <person name="Ralph S.G."/>
            <person name="Chun H.J."/>
            <person name="Kolosova N."/>
            <person name="Cooper D."/>
            <person name="Oddy C."/>
            <person name="Ritland C.E."/>
            <person name="Kirkpatrick R."/>
            <person name="Moore R."/>
            <person name="Barber S."/>
            <person name="Holt R.A."/>
            <person name="Jones S.J."/>
            <person name="Marra M.A."/>
            <person name="Douglas C.J."/>
            <person name="Ritland K."/>
            <person name="Bohlmann J."/>
        </authorList>
    </citation>
    <scope>NUCLEOTIDE SEQUENCE</scope>
    <source>
        <tissue evidence="5">Bark</tissue>
    </source>
</reference>
<dbReference type="EMBL" id="EF082382">
    <property type="protein sequence ID" value="ABK21744.1"/>
    <property type="molecule type" value="mRNA"/>
</dbReference>
<evidence type="ECO:0000259" key="4">
    <source>
        <dbReference type="Pfam" id="PF18052"/>
    </source>
</evidence>
<evidence type="ECO:0000313" key="5">
    <source>
        <dbReference type="EMBL" id="ABK21744.1"/>
    </source>
</evidence>
<dbReference type="GO" id="GO:0000166">
    <property type="term" value="F:nucleotide binding"/>
    <property type="evidence" value="ECO:0007669"/>
    <property type="project" value="UniProtKB-KW"/>
</dbReference>
<dbReference type="GO" id="GO:0006952">
    <property type="term" value="P:defense response"/>
    <property type="evidence" value="ECO:0007669"/>
    <property type="project" value="UniProtKB-KW"/>
</dbReference>
<accession>A9NM83</accession>
<proteinExistence type="evidence at transcript level"/>
<sequence length="118" mass="13616">MAELAVVTALTEKVLSMIAEKLFEEVSMVIRFRKDFEFICEELFSIKCLLNEAGEKTSSSSMNNWIERLEDFLVDAEDVVEDCGVETCNPIFRFKMGRRIKGLKDRIGNIHRSAKYLK</sequence>
<feature type="domain" description="Disease resistance N-terminal" evidence="4">
    <location>
        <begin position="13"/>
        <end position="86"/>
    </location>
</feature>
<dbReference type="InterPro" id="IPR041118">
    <property type="entry name" value="Rx_N"/>
</dbReference>
<keyword evidence="2" id="KW-0547">Nucleotide-binding</keyword>
<protein>
    <recommendedName>
        <fullName evidence="4">Disease resistance N-terminal domain-containing protein</fullName>
    </recommendedName>
</protein>
<organism evidence="5">
    <name type="scientific">Picea sitchensis</name>
    <name type="common">Sitka spruce</name>
    <name type="synonym">Pinus sitchensis</name>
    <dbReference type="NCBI Taxonomy" id="3332"/>
    <lineage>
        <taxon>Eukaryota</taxon>
        <taxon>Viridiplantae</taxon>
        <taxon>Streptophyta</taxon>
        <taxon>Embryophyta</taxon>
        <taxon>Tracheophyta</taxon>
        <taxon>Spermatophyta</taxon>
        <taxon>Pinopsida</taxon>
        <taxon>Pinidae</taxon>
        <taxon>Conifers I</taxon>
        <taxon>Pinales</taxon>
        <taxon>Pinaceae</taxon>
        <taxon>Picea</taxon>
    </lineage>
</organism>
<evidence type="ECO:0000256" key="3">
    <source>
        <dbReference type="ARBA" id="ARBA00022821"/>
    </source>
</evidence>
<name>A9NM83_PICSI</name>
<evidence type="ECO:0000256" key="1">
    <source>
        <dbReference type="ARBA" id="ARBA00022737"/>
    </source>
</evidence>